<dbReference type="AlphaFoldDB" id="E1JT83"/>
<dbReference type="RefSeq" id="WP_005991394.1">
    <property type="nucleotide sequence ID" value="NZ_AECZ01000004.1"/>
</dbReference>
<evidence type="ECO:0000313" key="1">
    <source>
        <dbReference type="EMBL" id="EFL52343.1"/>
    </source>
</evidence>
<name>E1JT83_SOLFR</name>
<accession>E1JT83</accession>
<organism evidence="1 2">
    <name type="scientific">Solidesulfovibrio fructosivorans JJ]</name>
    <dbReference type="NCBI Taxonomy" id="596151"/>
    <lineage>
        <taxon>Bacteria</taxon>
        <taxon>Pseudomonadati</taxon>
        <taxon>Thermodesulfobacteriota</taxon>
        <taxon>Desulfovibrionia</taxon>
        <taxon>Desulfovibrionales</taxon>
        <taxon>Desulfovibrionaceae</taxon>
        <taxon>Solidesulfovibrio</taxon>
    </lineage>
</organism>
<comment type="caution">
    <text evidence="1">The sequence shown here is derived from an EMBL/GenBank/DDBJ whole genome shotgun (WGS) entry which is preliminary data.</text>
</comment>
<dbReference type="Proteomes" id="UP000006250">
    <property type="component" value="Unassembled WGS sequence"/>
</dbReference>
<gene>
    <name evidence="1" type="ORF">DesfrDRAFT_0832</name>
</gene>
<sequence length="185" mass="22088">METFLSKENIKLLAYFNNECFIVNMTFNENIKYPQELKTLKKMKPKDAIVYARMLIKKENTPFLNILLQRSTCMKVVNHLHGYTDKHIGKRHHPYKLTYYSNEMRAYKPRDYFAHIYYNKGKEITISLGGNKTEHVKLIPFKEIEWLRYQDSVARQHQLDLQKKRDDLIDAFFGSEQPTSTMTLQ</sequence>
<reference evidence="1 2" key="1">
    <citation type="submission" date="2010-08" db="EMBL/GenBank/DDBJ databases">
        <title>The draft genome of Desulfovibrio fructosovorans JJ.</title>
        <authorList>
            <consortium name="US DOE Joint Genome Institute (JGI-PGF)"/>
            <person name="Lucas S."/>
            <person name="Copeland A."/>
            <person name="Lapidus A."/>
            <person name="Cheng J.-F."/>
            <person name="Bruce D."/>
            <person name="Goodwin L."/>
            <person name="Pitluck S."/>
            <person name="Land M.L."/>
            <person name="Hauser L."/>
            <person name="Chang Y.-J."/>
            <person name="Jeffries C."/>
            <person name="Wall J.D."/>
            <person name="Stahl D.A."/>
            <person name="Arkin A.P."/>
            <person name="Dehal P."/>
            <person name="Stolyar S.M."/>
            <person name="Hazen T.C."/>
            <person name="Woyke T.J."/>
        </authorList>
    </citation>
    <scope>NUCLEOTIDE SEQUENCE [LARGE SCALE GENOMIC DNA]</scope>
    <source>
        <strain evidence="1 2">JJ</strain>
    </source>
</reference>
<proteinExistence type="predicted"/>
<evidence type="ECO:0000313" key="2">
    <source>
        <dbReference type="Proteomes" id="UP000006250"/>
    </source>
</evidence>
<protein>
    <submittedName>
        <fullName evidence="1">Uncharacterized protein</fullName>
    </submittedName>
</protein>
<dbReference type="EMBL" id="AECZ01000004">
    <property type="protein sequence ID" value="EFL52343.1"/>
    <property type="molecule type" value="Genomic_DNA"/>
</dbReference>
<keyword evidence="2" id="KW-1185">Reference proteome</keyword>